<protein>
    <recommendedName>
        <fullName evidence="3">Bacteriocin transport accessory protein</fullName>
    </recommendedName>
</protein>
<proteinExistence type="predicted"/>
<dbReference type="EMBL" id="VUMM01000006">
    <property type="protein sequence ID" value="MSS01347.1"/>
    <property type="molecule type" value="Genomic_DNA"/>
</dbReference>
<evidence type="ECO:0000313" key="2">
    <source>
        <dbReference type="Proteomes" id="UP000470082"/>
    </source>
</evidence>
<reference evidence="1 2" key="1">
    <citation type="submission" date="2019-08" db="EMBL/GenBank/DDBJ databases">
        <title>In-depth cultivation of the pig gut microbiome towards novel bacterial diversity and tailored functional studies.</title>
        <authorList>
            <person name="Wylensek D."/>
            <person name="Hitch T.C.A."/>
            <person name="Clavel T."/>
        </authorList>
    </citation>
    <scope>NUCLEOTIDE SEQUENCE [LARGE SCALE GENOMIC DNA]</scope>
    <source>
        <strain evidence="1 2">LKV-178-WT-2G</strain>
    </source>
</reference>
<gene>
    <name evidence="1" type="ORF">FYJ50_04390</name>
</gene>
<evidence type="ECO:0000313" key="1">
    <source>
        <dbReference type="EMBL" id="MSS01347.1"/>
    </source>
</evidence>
<dbReference type="InterPro" id="IPR036249">
    <property type="entry name" value="Thioredoxin-like_sf"/>
</dbReference>
<dbReference type="Gene3D" id="3.40.30.10">
    <property type="entry name" value="Glutaredoxin"/>
    <property type="match status" value="1"/>
</dbReference>
<dbReference type="Proteomes" id="UP000470082">
    <property type="component" value="Unassembled WGS sequence"/>
</dbReference>
<comment type="caution">
    <text evidence="1">The sequence shown here is derived from an EMBL/GenBank/DDBJ whole genome shotgun (WGS) entry which is preliminary data.</text>
</comment>
<dbReference type="SUPFAM" id="SSF52833">
    <property type="entry name" value="Thioredoxin-like"/>
    <property type="match status" value="1"/>
</dbReference>
<sequence>MKFLKLFLSLCLTFTCSGCIKKESDAMKFKKEYESLNGTIREKDKQTIRTLSIDEDNPMVYSSCQDIIDRIENKETFIIYFGFSDCPWCRSSIETFIESTKENNISTVYYVDIKEDRDEIEIIDSQISKSKEGSTAYYKLLDLLEPVLDEYIVDEINTNEKRIYAPNYISILNGKPQLKVDGISSLQTNGYQEINEDIKQDMKDQFQSLFDSIQTKACSTVEKKC</sequence>
<name>A0A7X2N2M3_9FIRM</name>
<evidence type="ECO:0008006" key="3">
    <source>
        <dbReference type="Google" id="ProtNLM"/>
    </source>
</evidence>
<organism evidence="1 2">
    <name type="scientific">Floccifex porci</name>
    <dbReference type="NCBI Taxonomy" id="2606629"/>
    <lineage>
        <taxon>Bacteria</taxon>
        <taxon>Bacillati</taxon>
        <taxon>Bacillota</taxon>
        <taxon>Erysipelotrichia</taxon>
        <taxon>Erysipelotrichales</taxon>
        <taxon>Erysipelotrichaceae</taxon>
        <taxon>Floccifex</taxon>
    </lineage>
</organism>
<keyword evidence="2" id="KW-1185">Reference proteome</keyword>
<dbReference type="AlphaFoldDB" id="A0A7X2N2M3"/>
<accession>A0A7X2N2M3</accession>
<dbReference type="RefSeq" id="WP_154459846.1">
    <property type="nucleotide sequence ID" value="NZ_VUMM01000006.1"/>
</dbReference>